<organism evidence="3 4">
    <name type="scientific">Xanthobacter agilis</name>
    <dbReference type="NCBI Taxonomy" id="47492"/>
    <lineage>
        <taxon>Bacteria</taxon>
        <taxon>Pseudomonadati</taxon>
        <taxon>Pseudomonadota</taxon>
        <taxon>Alphaproteobacteria</taxon>
        <taxon>Hyphomicrobiales</taxon>
        <taxon>Xanthobacteraceae</taxon>
        <taxon>Xanthobacter</taxon>
    </lineage>
</organism>
<proteinExistence type="predicted"/>
<evidence type="ECO:0000313" key="3">
    <source>
        <dbReference type="EMBL" id="MDQ0503493.1"/>
    </source>
</evidence>
<feature type="region of interest" description="Disordered" evidence="1">
    <location>
        <begin position="132"/>
        <end position="156"/>
    </location>
</feature>
<dbReference type="Pfam" id="PF06282">
    <property type="entry name" value="DUF1036"/>
    <property type="match status" value="1"/>
</dbReference>
<protein>
    <submittedName>
        <fullName evidence="3">Membrane protein</fullName>
    </submittedName>
</protein>
<accession>A0ABU0L8Q7</accession>
<name>A0ABU0L8Q7_XANAG</name>
<dbReference type="Proteomes" id="UP001241747">
    <property type="component" value="Unassembled WGS sequence"/>
</dbReference>
<comment type="caution">
    <text evidence="3">The sequence shown here is derived from an EMBL/GenBank/DDBJ whole genome shotgun (WGS) entry which is preliminary data.</text>
</comment>
<feature type="compositionally biased region" description="Pro residues" evidence="1">
    <location>
        <begin position="142"/>
        <end position="156"/>
    </location>
</feature>
<keyword evidence="2" id="KW-0732">Signal</keyword>
<evidence type="ECO:0000256" key="1">
    <source>
        <dbReference type="SAM" id="MobiDB-lite"/>
    </source>
</evidence>
<reference evidence="3 4" key="1">
    <citation type="submission" date="2023-07" db="EMBL/GenBank/DDBJ databases">
        <title>Genomic Encyclopedia of Type Strains, Phase IV (KMG-IV): sequencing the most valuable type-strain genomes for metagenomic binning, comparative biology and taxonomic classification.</title>
        <authorList>
            <person name="Goeker M."/>
        </authorList>
    </citation>
    <scope>NUCLEOTIDE SEQUENCE [LARGE SCALE GENOMIC DNA]</scope>
    <source>
        <strain evidence="3 4">DSM 3770</strain>
    </source>
</reference>
<dbReference type="InterPro" id="IPR009380">
    <property type="entry name" value="DUF1036"/>
</dbReference>
<keyword evidence="4" id="KW-1185">Reference proteome</keyword>
<gene>
    <name evidence="3" type="ORF">QOZ94_000263</name>
</gene>
<dbReference type="EMBL" id="JAUSVY010000001">
    <property type="protein sequence ID" value="MDQ0503493.1"/>
    <property type="molecule type" value="Genomic_DNA"/>
</dbReference>
<evidence type="ECO:0000313" key="4">
    <source>
        <dbReference type="Proteomes" id="UP001241747"/>
    </source>
</evidence>
<dbReference type="RefSeq" id="WP_237344190.1">
    <property type="nucleotide sequence ID" value="NZ_JABWGX010000003.1"/>
</dbReference>
<feature type="signal peptide" evidence="2">
    <location>
        <begin position="1"/>
        <end position="19"/>
    </location>
</feature>
<feature type="chain" id="PRO_5046824470" evidence="2">
    <location>
        <begin position="20"/>
        <end position="156"/>
    </location>
</feature>
<sequence length="156" mass="17467">MAWLALAFGLVLLPSLAHADFRLCNRTQSRVGVAVGYKDGDSWSTEGWWNVAANSCETLLRGDLVARYYYLYAVDYDQGGEWSGKSPMCTREKEFTIRGAGDCLARGFERTGFFEVDTQEQKSWTVQLTEGNQTRPAQAHAPMPPPAPPNFRPKLQ</sequence>
<evidence type="ECO:0000256" key="2">
    <source>
        <dbReference type="SAM" id="SignalP"/>
    </source>
</evidence>